<accession>A0A3B8WCI1</accession>
<dbReference type="InterPro" id="IPR024083">
    <property type="entry name" value="Fumarase/histidase_N"/>
</dbReference>
<comment type="caution">
    <text evidence="2">The sequence shown here is derived from an EMBL/GenBank/DDBJ whole genome shotgun (WGS) entry which is preliminary data.</text>
</comment>
<dbReference type="GO" id="GO:0005829">
    <property type="term" value="C:cytosol"/>
    <property type="evidence" value="ECO:0007669"/>
    <property type="project" value="TreeGrafter"/>
</dbReference>
<dbReference type="GO" id="GO:0006531">
    <property type="term" value="P:aspartate metabolic process"/>
    <property type="evidence" value="ECO:0007669"/>
    <property type="project" value="TreeGrafter"/>
</dbReference>
<evidence type="ECO:0000313" key="3">
    <source>
        <dbReference type="Proteomes" id="UP000261325"/>
    </source>
</evidence>
<sequence>MTEFRTEKDSLGEVRVPASALWGAQTQRAVDNFPVSGQPMPPEFIASVVQVKRAAAQANASLGLLEPELRDAICDACDRLLKGEHADQFP</sequence>
<name>A0A3B8WCI1_MARNT</name>
<dbReference type="PANTHER" id="PTHR42696">
    <property type="entry name" value="ASPARTATE AMMONIA-LYASE"/>
    <property type="match status" value="1"/>
</dbReference>
<dbReference type="InterPro" id="IPR022761">
    <property type="entry name" value="Fumarate_lyase_N"/>
</dbReference>
<dbReference type="Proteomes" id="UP000261325">
    <property type="component" value="Unassembled WGS sequence"/>
</dbReference>
<gene>
    <name evidence="2" type="primary">aspA</name>
    <name evidence="2" type="ORF">DCF82_07315</name>
</gene>
<reference evidence="2 3" key="1">
    <citation type="journal article" date="2018" name="Nat. Biotechnol.">
        <title>A standardized bacterial taxonomy based on genome phylogeny substantially revises the tree of life.</title>
        <authorList>
            <person name="Parks D.H."/>
            <person name="Chuvochina M."/>
            <person name="Waite D.W."/>
            <person name="Rinke C."/>
            <person name="Skarshewski A."/>
            <person name="Chaumeil P.A."/>
            <person name="Hugenholtz P."/>
        </authorList>
    </citation>
    <scope>NUCLEOTIDE SEQUENCE [LARGE SCALE GENOMIC DNA]</scope>
    <source>
        <strain evidence="2">UBA9049</strain>
    </source>
</reference>
<dbReference type="Pfam" id="PF00206">
    <property type="entry name" value="Lyase_1"/>
    <property type="match status" value="1"/>
</dbReference>
<dbReference type="InterPro" id="IPR008948">
    <property type="entry name" value="L-Aspartase-like"/>
</dbReference>
<feature type="non-terminal residue" evidence="2">
    <location>
        <position position="90"/>
    </location>
</feature>
<dbReference type="EC" id="4.3.1.1" evidence="2"/>
<dbReference type="PANTHER" id="PTHR42696:SF2">
    <property type="entry name" value="ASPARTATE AMMONIA-LYASE"/>
    <property type="match status" value="1"/>
</dbReference>
<dbReference type="InterPro" id="IPR051546">
    <property type="entry name" value="Aspartate_Ammonia-Lyase"/>
</dbReference>
<keyword evidence="2" id="KW-0456">Lyase</keyword>
<evidence type="ECO:0000313" key="2">
    <source>
        <dbReference type="EMBL" id="HAC27604.1"/>
    </source>
</evidence>
<dbReference type="EMBL" id="DLYI01000090">
    <property type="protein sequence ID" value="HAC27604.1"/>
    <property type="molecule type" value="Genomic_DNA"/>
</dbReference>
<dbReference type="AlphaFoldDB" id="A0A3B8WCI1"/>
<dbReference type="Gene3D" id="1.10.275.10">
    <property type="entry name" value="Fumarase/aspartase (N-terminal domain)"/>
    <property type="match status" value="1"/>
</dbReference>
<dbReference type="SUPFAM" id="SSF48557">
    <property type="entry name" value="L-aspartase-like"/>
    <property type="match status" value="1"/>
</dbReference>
<proteinExistence type="predicted"/>
<protein>
    <submittedName>
        <fullName evidence="2">Aspartate ammonia-lyase</fullName>
        <ecNumber evidence="2">4.3.1.1</ecNumber>
    </submittedName>
</protein>
<dbReference type="GO" id="GO:0008797">
    <property type="term" value="F:aspartate ammonia-lyase activity"/>
    <property type="evidence" value="ECO:0007669"/>
    <property type="project" value="UniProtKB-EC"/>
</dbReference>
<evidence type="ECO:0000259" key="1">
    <source>
        <dbReference type="Pfam" id="PF00206"/>
    </source>
</evidence>
<feature type="domain" description="Fumarate lyase N-terminal" evidence="1">
    <location>
        <begin position="12"/>
        <end position="90"/>
    </location>
</feature>
<organism evidence="2 3">
    <name type="scientific">Marinobacter nauticus</name>
    <name type="common">Marinobacter hydrocarbonoclasticus</name>
    <name type="synonym">Marinobacter aquaeolei</name>
    <dbReference type="NCBI Taxonomy" id="2743"/>
    <lineage>
        <taxon>Bacteria</taxon>
        <taxon>Pseudomonadati</taxon>
        <taxon>Pseudomonadota</taxon>
        <taxon>Gammaproteobacteria</taxon>
        <taxon>Pseudomonadales</taxon>
        <taxon>Marinobacteraceae</taxon>
        <taxon>Marinobacter</taxon>
    </lineage>
</organism>